<organism evidence="2 3">
    <name type="scientific">Chaetomium fimeti</name>
    <dbReference type="NCBI Taxonomy" id="1854472"/>
    <lineage>
        <taxon>Eukaryota</taxon>
        <taxon>Fungi</taxon>
        <taxon>Dikarya</taxon>
        <taxon>Ascomycota</taxon>
        <taxon>Pezizomycotina</taxon>
        <taxon>Sordariomycetes</taxon>
        <taxon>Sordariomycetidae</taxon>
        <taxon>Sordariales</taxon>
        <taxon>Chaetomiaceae</taxon>
        <taxon>Chaetomium</taxon>
    </lineage>
</organism>
<accession>A0AAE0HQ66</accession>
<feature type="compositionally biased region" description="Low complexity" evidence="1">
    <location>
        <begin position="145"/>
        <end position="155"/>
    </location>
</feature>
<dbReference type="Proteomes" id="UP001278766">
    <property type="component" value="Unassembled WGS sequence"/>
</dbReference>
<feature type="region of interest" description="Disordered" evidence="1">
    <location>
        <begin position="136"/>
        <end position="155"/>
    </location>
</feature>
<gene>
    <name evidence="2" type="ORF">B0H64DRAFT_21126</name>
</gene>
<dbReference type="EMBL" id="JAUEPN010000001">
    <property type="protein sequence ID" value="KAK3300700.1"/>
    <property type="molecule type" value="Genomic_DNA"/>
</dbReference>
<name>A0AAE0HQ66_9PEZI</name>
<dbReference type="RefSeq" id="XP_062664214.1">
    <property type="nucleotide sequence ID" value="XM_062799432.1"/>
</dbReference>
<dbReference type="GeneID" id="87836380"/>
<evidence type="ECO:0000313" key="2">
    <source>
        <dbReference type="EMBL" id="KAK3300700.1"/>
    </source>
</evidence>
<proteinExistence type="predicted"/>
<sequence length="180" mass="19372">MMPSKLSHWSASASLALSSAQSDVIAVWSKSSSFGRRHRQGISFVPSPQHLRFLAAEAAHSPIAMVGDSLSTPEPQAQSRSVHVIIRRPWAPGAGCMHLYVCTQYMQVNCTLPITCMDLVNESVRFIRSCRRCDHSPTTVEARPRPAASPSTSLPLPLNDVAVDFLTPGGPLDPPCASGP</sequence>
<reference evidence="2" key="1">
    <citation type="journal article" date="2023" name="Mol. Phylogenet. Evol.">
        <title>Genome-scale phylogeny and comparative genomics of the fungal order Sordariales.</title>
        <authorList>
            <person name="Hensen N."/>
            <person name="Bonometti L."/>
            <person name="Westerberg I."/>
            <person name="Brannstrom I.O."/>
            <person name="Guillou S."/>
            <person name="Cros-Aarteil S."/>
            <person name="Calhoun S."/>
            <person name="Haridas S."/>
            <person name="Kuo A."/>
            <person name="Mondo S."/>
            <person name="Pangilinan J."/>
            <person name="Riley R."/>
            <person name="LaButti K."/>
            <person name="Andreopoulos B."/>
            <person name="Lipzen A."/>
            <person name="Chen C."/>
            <person name="Yan M."/>
            <person name="Daum C."/>
            <person name="Ng V."/>
            <person name="Clum A."/>
            <person name="Steindorff A."/>
            <person name="Ohm R.A."/>
            <person name="Martin F."/>
            <person name="Silar P."/>
            <person name="Natvig D.O."/>
            <person name="Lalanne C."/>
            <person name="Gautier V."/>
            <person name="Ament-Velasquez S.L."/>
            <person name="Kruys A."/>
            <person name="Hutchinson M.I."/>
            <person name="Powell A.J."/>
            <person name="Barry K."/>
            <person name="Miller A.N."/>
            <person name="Grigoriev I.V."/>
            <person name="Debuchy R."/>
            <person name="Gladieux P."/>
            <person name="Hiltunen Thoren M."/>
            <person name="Johannesson H."/>
        </authorList>
    </citation>
    <scope>NUCLEOTIDE SEQUENCE</scope>
    <source>
        <strain evidence="2">CBS 168.71</strain>
    </source>
</reference>
<evidence type="ECO:0000256" key="1">
    <source>
        <dbReference type="SAM" id="MobiDB-lite"/>
    </source>
</evidence>
<comment type="caution">
    <text evidence="2">The sequence shown here is derived from an EMBL/GenBank/DDBJ whole genome shotgun (WGS) entry which is preliminary data.</text>
</comment>
<evidence type="ECO:0000313" key="3">
    <source>
        <dbReference type="Proteomes" id="UP001278766"/>
    </source>
</evidence>
<dbReference type="AlphaFoldDB" id="A0AAE0HQ66"/>
<protein>
    <submittedName>
        <fullName evidence="2">Uncharacterized protein</fullName>
    </submittedName>
</protein>
<keyword evidence="3" id="KW-1185">Reference proteome</keyword>
<reference evidence="2" key="2">
    <citation type="submission" date="2023-06" db="EMBL/GenBank/DDBJ databases">
        <authorList>
            <consortium name="Lawrence Berkeley National Laboratory"/>
            <person name="Haridas S."/>
            <person name="Hensen N."/>
            <person name="Bonometti L."/>
            <person name="Westerberg I."/>
            <person name="Brannstrom I.O."/>
            <person name="Guillou S."/>
            <person name="Cros-Aarteil S."/>
            <person name="Calhoun S."/>
            <person name="Kuo A."/>
            <person name="Mondo S."/>
            <person name="Pangilinan J."/>
            <person name="Riley R."/>
            <person name="Labutti K."/>
            <person name="Andreopoulos B."/>
            <person name="Lipzen A."/>
            <person name="Chen C."/>
            <person name="Yanf M."/>
            <person name="Daum C."/>
            <person name="Ng V."/>
            <person name="Clum A."/>
            <person name="Steindorff A."/>
            <person name="Ohm R."/>
            <person name="Martin F."/>
            <person name="Silar P."/>
            <person name="Natvig D."/>
            <person name="Lalanne C."/>
            <person name="Gautier V."/>
            <person name="Ament-Velasquez S.L."/>
            <person name="Kruys A."/>
            <person name="Hutchinson M.I."/>
            <person name="Powell A.J."/>
            <person name="Barry K."/>
            <person name="Miller A.N."/>
            <person name="Grigoriev I.V."/>
            <person name="Debuchy R."/>
            <person name="Gladieux P."/>
            <person name="Thoren M.H."/>
            <person name="Johannesson H."/>
        </authorList>
    </citation>
    <scope>NUCLEOTIDE SEQUENCE</scope>
    <source>
        <strain evidence="2">CBS 168.71</strain>
    </source>
</reference>